<keyword evidence="5" id="KW-0406">Ion transport</keyword>
<dbReference type="InterPro" id="IPR050721">
    <property type="entry name" value="Trk_Ktr_HKT_K-transport"/>
</dbReference>
<dbReference type="PROSITE" id="PS51201">
    <property type="entry name" value="RCK_N"/>
    <property type="match status" value="1"/>
</dbReference>
<name>A0A1I4RF15_9BACT</name>
<gene>
    <name evidence="5" type="ORF">SAMN05660836_00584</name>
</gene>
<evidence type="ECO:0000256" key="1">
    <source>
        <dbReference type="ARBA" id="ARBA00004651"/>
    </source>
</evidence>
<keyword evidence="5" id="KW-0407">Ion channel</keyword>
<dbReference type="SUPFAM" id="SSF51735">
    <property type="entry name" value="NAD(P)-binding Rossmann-fold domains"/>
    <property type="match status" value="1"/>
</dbReference>
<sequence>MAEYIPKSVKNRLIFATLATLSIILFGTIGYISLEGFTFLEALYMTVITLTTIGFSEVRPLDEAGRIFTIILIFVGMAFVLSQVAYIGEFLLDGQFVQLYRRRRVKRKLDEMHDHYIICGYGQMGKIVVDELVQRKVPVVVIEQSEDEAVKLAEKNIPYLIGDATEEEILIMAGVKRAKGLVAVVARDTDNVFIVLTARDLNRDLFICARAGTAGAEKRLLKAGANRVVSPYVSGARRIASNILRPTVTDFLELALSGEGMELSMEEITLVPGCRLIGKDLIESQIRSTYNLIIVAIKRSSGVMIYNPSPKEVLQEGDILVAIGPRNNLEKFALDVSGGASTAGICSCGHVKLGE</sequence>
<dbReference type="EMBL" id="FOUU01000001">
    <property type="protein sequence ID" value="SFM50851.1"/>
    <property type="molecule type" value="Genomic_DNA"/>
</dbReference>
<dbReference type="RefSeq" id="WP_093393333.1">
    <property type="nucleotide sequence ID" value="NZ_FOUU01000001.1"/>
</dbReference>
<evidence type="ECO:0000313" key="5">
    <source>
        <dbReference type="EMBL" id="SFM50851.1"/>
    </source>
</evidence>
<dbReference type="AlphaFoldDB" id="A0A1I4RF15"/>
<reference evidence="5 6" key="1">
    <citation type="submission" date="2016-10" db="EMBL/GenBank/DDBJ databases">
        <authorList>
            <person name="de Groot N.N."/>
        </authorList>
    </citation>
    <scope>NUCLEOTIDE SEQUENCE [LARGE SCALE GENOMIC DNA]</scope>
    <source>
        <strain evidence="5 6">DSM 9990</strain>
    </source>
</reference>
<dbReference type="PANTHER" id="PTHR43833">
    <property type="entry name" value="POTASSIUM CHANNEL PROTEIN 2-RELATED-RELATED"/>
    <property type="match status" value="1"/>
</dbReference>
<dbReference type="SUPFAM" id="SSF81324">
    <property type="entry name" value="Voltage-gated potassium channels"/>
    <property type="match status" value="1"/>
</dbReference>
<dbReference type="SUPFAM" id="SSF116726">
    <property type="entry name" value="TrkA C-terminal domain-like"/>
    <property type="match status" value="1"/>
</dbReference>
<feature type="domain" description="RCK N-terminal" evidence="3">
    <location>
        <begin position="113"/>
        <end position="230"/>
    </location>
</feature>
<comment type="subcellular location">
    <subcellularLocation>
        <location evidence="1">Cell membrane</location>
        <topology evidence="1">Multi-pass membrane protein</topology>
    </subcellularLocation>
</comment>
<dbReference type="Pfam" id="PF02080">
    <property type="entry name" value="TrkA_C"/>
    <property type="match status" value="1"/>
</dbReference>
<dbReference type="Pfam" id="PF02254">
    <property type="entry name" value="TrkA_N"/>
    <property type="match status" value="1"/>
</dbReference>
<organism evidence="5 6">
    <name type="scientific">Thermodesulforhabdus norvegica</name>
    <dbReference type="NCBI Taxonomy" id="39841"/>
    <lineage>
        <taxon>Bacteria</taxon>
        <taxon>Pseudomonadati</taxon>
        <taxon>Thermodesulfobacteriota</taxon>
        <taxon>Syntrophobacteria</taxon>
        <taxon>Syntrophobacterales</taxon>
        <taxon>Thermodesulforhabdaceae</taxon>
        <taxon>Thermodesulforhabdus</taxon>
    </lineage>
</organism>
<dbReference type="GO" id="GO:0008324">
    <property type="term" value="F:monoatomic cation transmembrane transporter activity"/>
    <property type="evidence" value="ECO:0007669"/>
    <property type="project" value="InterPro"/>
</dbReference>
<dbReference type="InterPro" id="IPR006037">
    <property type="entry name" value="RCK_C"/>
</dbReference>
<evidence type="ECO:0000256" key="2">
    <source>
        <dbReference type="SAM" id="Phobius"/>
    </source>
</evidence>
<dbReference type="Gene3D" id="3.40.50.720">
    <property type="entry name" value="NAD(P)-binding Rossmann-like Domain"/>
    <property type="match status" value="1"/>
</dbReference>
<evidence type="ECO:0000259" key="4">
    <source>
        <dbReference type="PROSITE" id="PS51202"/>
    </source>
</evidence>
<keyword evidence="6" id="KW-1185">Reference proteome</keyword>
<evidence type="ECO:0000259" key="3">
    <source>
        <dbReference type="PROSITE" id="PS51201"/>
    </source>
</evidence>
<accession>A0A1I4RF15</accession>
<feature type="transmembrane region" description="Helical" evidence="2">
    <location>
        <begin position="12"/>
        <end position="32"/>
    </location>
</feature>
<keyword evidence="2" id="KW-1133">Transmembrane helix</keyword>
<keyword evidence="2" id="KW-0812">Transmembrane</keyword>
<protein>
    <submittedName>
        <fullName evidence="5">Voltage-gated potassium channel</fullName>
    </submittedName>
</protein>
<dbReference type="OrthoDB" id="9781411at2"/>
<feature type="domain" description="RCK C-terminal" evidence="4">
    <location>
        <begin position="249"/>
        <end position="338"/>
    </location>
</feature>
<keyword evidence="5" id="KW-0813">Transport</keyword>
<evidence type="ECO:0000313" key="6">
    <source>
        <dbReference type="Proteomes" id="UP000199611"/>
    </source>
</evidence>
<dbReference type="InterPro" id="IPR036721">
    <property type="entry name" value="RCK_C_sf"/>
</dbReference>
<dbReference type="InterPro" id="IPR036291">
    <property type="entry name" value="NAD(P)-bd_dom_sf"/>
</dbReference>
<feature type="transmembrane region" description="Helical" evidence="2">
    <location>
        <begin position="38"/>
        <end position="55"/>
    </location>
</feature>
<keyword evidence="2" id="KW-0472">Membrane</keyword>
<dbReference type="InterPro" id="IPR003148">
    <property type="entry name" value="RCK_N"/>
</dbReference>
<dbReference type="PANTHER" id="PTHR43833:SF9">
    <property type="entry name" value="POTASSIUM CHANNEL PROTEIN YUGO-RELATED"/>
    <property type="match status" value="1"/>
</dbReference>
<dbReference type="InterPro" id="IPR013099">
    <property type="entry name" value="K_chnl_dom"/>
</dbReference>
<dbReference type="Proteomes" id="UP000199611">
    <property type="component" value="Unassembled WGS sequence"/>
</dbReference>
<proteinExistence type="predicted"/>
<dbReference type="Pfam" id="PF07885">
    <property type="entry name" value="Ion_trans_2"/>
    <property type="match status" value="1"/>
</dbReference>
<dbReference type="GO" id="GO:0006813">
    <property type="term" value="P:potassium ion transport"/>
    <property type="evidence" value="ECO:0007669"/>
    <property type="project" value="InterPro"/>
</dbReference>
<dbReference type="GO" id="GO:0005886">
    <property type="term" value="C:plasma membrane"/>
    <property type="evidence" value="ECO:0007669"/>
    <property type="project" value="UniProtKB-SubCell"/>
</dbReference>
<dbReference type="Gene3D" id="3.30.70.1450">
    <property type="entry name" value="Regulator of K+ conductance, C-terminal domain"/>
    <property type="match status" value="1"/>
</dbReference>
<dbReference type="STRING" id="39841.SAMN05660836_00584"/>
<dbReference type="PROSITE" id="PS51202">
    <property type="entry name" value="RCK_C"/>
    <property type="match status" value="1"/>
</dbReference>
<feature type="transmembrane region" description="Helical" evidence="2">
    <location>
        <begin position="67"/>
        <end position="88"/>
    </location>
</feature>
<dbReference type="Gene3D" id="1.10.287.70">
    <property type="match status" value="1"/>
</dbReference>